<dbReference type="GO" id="GO:0005737">
    <property type="term" value="C:cytoplasm"/>
    <property type="evidence" value="ECO:0007669"/>
    <property type="project" value="TreeGrafter"/>
</dbReference>
<keyword evidence="1" id="KW-1133">Transmembrane helix</keyword>
<reference evidence="3 4" key="2">
    <citation type="journal article" date="2011" name="J. Bacteriol.">
        <title>Complete genome sequence of a carbon monoxide-utilizing acetogen, Eubacterium limosum KIST612.</title>
        <authorList>
            <person name="Roh H."/>
            <person name="Ko H.J."/>
            <person name="Kim D."/>
            <person name="Choi D.G."/>
            <person name="Park S."/>
            <person name="Kim S."/>
            <person name="Chang I.S."/>
            <person name="Choi I.G."/>
        </authorList>
    </citation>
    <scope>NUCLEOTIDE SEQUENCE [LARGE SCALE GENOMIC DNA]</scope>
    <source>
        <strain evidence="3 4">KIST612</strain>
    </source>
</reference>
<dbReference type="Proteomes" id="UP000006873">
    <property type="component" value="Chromosome"/>
</dbReference>
<dbReference type="InterPro" id="IPR052557">
    <property type="entry name" value="CAP/Cytokinesis_protein"/>
</dbReference>
<dbReference type="HOGENOM" id="CLU_044957_2_0_9"/>
<dbReference type="InterPro" id="IPR002931">
    <property type="entry name" value="Transglutaminase-like"/>
</dbReference>
<dbReference type="InterPro" id="IPR038765">
    <property type="entry name" value="Papain-like_cys_pep_sf"/>
</dbReference>
<dbReference type="PANTHER" id="PTHR46333">
    <property type="entry name" value="CYTOKINESIS PROTEIN 3"/>
    <property type="match status" value="1"/>
</dbReference>
<proteinExistence type="predicted"/>
<gene>
    <name evidence="3" type="ordered locus">ELI_2358</name>
</gene>
<reference key="1">
    <citation type="submission" date="2010-09" db="EMBL/GenBank/DDBJ databases">
        <authorList>
            <person name="Roh H."/>
            <person name="Ko H.-J."/>
            <person name="Kim D."/>
            <person name="Choi D.G."/>
            <person name="Park S."/>
            <person name="Kim S."/>
            <person name="Kim K.H."/>
            <person name="Chang I.S."/>
            <person name="Choi I.-G."/>
        </authorList>
    </citation>
    <scope>NUCLEOTIDE SEQUENCE</scope>
    <source>
        <strain>KIST612</strain>
    </source>
</reference>
<accession>E3GNU7</accession>
<keyword evidence="1" id="KW-0472">Membrane</keyword>
<dbReference type="PANTHER" id="PTHR46333:SF2">
    <property type="entry name" value="CYTOKINESIS PROTEIN 3"/>
    <property type="match status" value="1"/>
</dbReference>
<keyword evidence="4" id="KW-1185">Reference proteome</keyword>
<organism evidence="3 4">
    <name type="scientific">Eubacterium callanderi</name>
    <dbReference type="NCBI Taxonomy" id="53442"/>
    <lineage>
        <taxon>Bacteria</taxon>
        <taxon>Bacillati</taxon>
        <taxon>Bacillota</taxon>
        <taxon>Clostridia</taxon>
        <taxon>Eubacteriales</taxon>
        <taxon>Eubacteriaceae</taxon>
        <taxon>Eubacterium</taxon>
    </lineage>
</organism>
<sequence>MAGFCLPFLLCKNDIPGIIESNNKKETVWMFKKIIKVVFAVLIVITVGLVGVSFFTPKDKDAVTDERLSQIMAEDHFLSNPYSGFSQLNEDERKAYLRLTDKLDNYESTVELGDNKISVDSLNRVWTAIQQDKPEYFWLDSYTYHYDQETSMVTDVNFNYHYNTDEIKRRQGEIDAAVTQIKSGITPEMDDYAKVKTVHDAIVSHTEYDLNSEDNQNICSVFLNNRSVCAGYSKALQYVLKDIGIFSNYVTGNAVGRGPHAWNLVQMDGEYYYVDATWDDPSFDDITWEDPALRADPPLNIEYVYFGLTTEELLKNHTFDNTLSTYPGFTATADNYYVRENMLFDLNSADEQTRFLDTLRGTLDNGSVMEARFTEPGMMDRALAGIEESDILNESGVRYLRYDENQVLIIWRP</sequence>
<dbReference type="Gene3D" id="3.10.620.30">
    <property type="match status" value="1"/>
</dbReference>
<dbReference type="SMART" id="SM00460">
    <property type="entry name" value="TGc"/>
    <property type="match status" value="1"/>
</dbReference>
<dbReference type="eggNOG" id="COG5279">
    <property type="taxonomic scope" value="Bacteria"/>
</dbReference>
<keyword evidence="1" id="KW-0812">Transmembrane</keyword>
<protein>
    <recommendedName>
        <fullName evidence="2">Transglutaminase-like domain-containing protein</fullName>
    </recommendedName>
</protein>
<dbReference type="Pfam" id="PF01841">
    <property type="entry name" value="Transglut_core"/>
    <property type="match status" value="1"/>
</dbReference>
<dbReference type="AlphaFoldDB" id="E3GNU7"/>
<dbReference type="EMBL" id="CP002273">
    <property type="protein sequence ID" value="ADO37340.1"/>
    <property type="molecule type" value="Genomic_DNA"/>
</dbReference>
<dbReference type="SUPFAM" id="SSF54001">
    <property type="entry name" value="Cysteine proteinases"/>
    <property type="match status" value="1"/>
</dbReference>
<feature type="domain" description="Transglutaminase-like" evidence="2">
    <location>
        <begin position="222"/>
        <end position="278"/>
    </location>
</feature>
<feature type="transmembrane region" description="Helical" evidence="1">
    <location>
        <begin position="34"/>
        <end position="55"/>
    </location>
</feature>
<name>E3GNU7_9FIRM</name>
<evidence type="ECO:0000313" key="4">
    <source>
        <dbReference type="Proteomes" id="UP000006873"/>
    </source>
</evidence>
<evidence type="ECO:0000256" key="1">
    <source>
        <dbReference type="SAM" id="Phobius"/>
    </source>
</evidence>
<evidence type="ECO:0000259" key="2">
    <source>
        <dbReference type="SMART" id="SM00460"/>
    </source>
</evidence>
<dbReference type="KEGG" id="elm:ELI_2358"/>
<evidence type="ECO:0000313" key="3">
    <source>
        <dbReference type="EMBL" id="ADO37340.1"/>
    </source>
</evidence>